<evidence type="ECO:0000259" key="1">
    <source>
        <dbReference type="PROSITE" id="PS51819"/>
    </source>
</evidence>
<gene>
    <name evidence="2" type="ordered locus">Dfer_1260</name>
</gene>
<dbReference type="InterPro" id="IPR037523">
    <property type="entry name" value="VOC_core"/>
</dbReference>
<protein>
    <submittedName>
        <fullName evidence="2">Glyoxalase/bleomycin resistance protein/dioxygenase</fullName>
    </submittedName>
</protein>
<dbReference type="AlphaFoldDB" id="C6W629"/>
<name>C6W629_DYAFD</name>
<keyword evidence="2" id="KW-0560">Oxidoreductase</keyword>
<dbReference type="Gene3D" id="3.10.180.10">
    <property type="entry name" value="2,3-Dihydroxybiphenyl 1,2-Dioxygenase, domain 1"/>
    <property type="match status" value="1"/>
</dbReference>
<dbReference type="STRING" id="471854.Dfer_1260"/>
<dbReference type="GO" id="GO:0051213">
    <property type="term" value="F:dioxygenase activity"/>
    <property type="evidence" value="ECO:0007669"/>
    <property type="project" value="UniProtKB-KW"/>
</dbReference>
<keyword evidence="2" id="KW-0223">Dioxygenase</keyword>
<keyword evidence="3" id="KW-1185">Reference proteome</keyword>
<reference evidence="2 3" key="1">
    <citation type="journal article" date="2009" name="Stand. Genomic Sci.">
        <title>Complete genome sequence of Dyadobacter fermentans type strain (NS114).</title>
        <authorList>
            <person name="Lang E."/>
            <person name="Lapidus A."/>
            <person name="Chertkov O."/>
            <person name="Brettin T."/>
            <person name="Detter J.C."/>
            <person name="Han C."/>
            <person name="Copeland A."/>
            <person name="Glavina Del Rio T."/>
            <person name="Nolan M."/>
            <person name="Chen F."/>
            <person name="Lucas S."/>
            <person name="Tice H."/>
            <person name="Cheng J.F."/>
            <person name="Land M."/>
            <person name="Hauser L."/>
            <person name="Chang Y.J."/>
            <person name="Jeffries C.D."/>
            <person name="Kopitz M."/>
            <person name="Bruce D."/>
            <person name="Goodwin L."/>
            <person name="Pitluck S."/>
            <person name="Ovchinnikova G."/>
            <person name="Pati A."/>
            <person name="Ivanova N."/>
            <person name="Mavrommatis K."/>
            <person name="Chen A."/>
            <person name="Palaniappan K."/>
            <person name="Chain P."/>
            <person name="Bristow J."/>
            <person name="Eisen J.A."/>
            <person name="Markowitz V."/>
            <person name="Hugenholtz P."/>
            <person name="Goker M."/>
            <person name="Rohde M."/>
            <person name="Kyrpides N.C."/>
            <person name="Klenk H.P."/>
        </authorList>
    </citation>
    <scope>NUCLEOTIDE SEQUENCE [LARGE SCALE GENOMIC DNA]</scope>
    <source>
        <strain evidence="3">ATCC 700827 / DSM 18053 / CIP 107007 / KCTC 52180 / NS114</strain>
    </source>
</reference>
<organism evidence="2 3">
    <name type="scientific">Dyadobacter fermentans (strain ATCC 700827 / DSM 18053 / CIP 107007 / KCTC 52180 / NS114)</name>
    <dbReference type="NCBI Taxonomy" id="471854"/>
    <lineage>
        <taxon>Bacteria</taxon>
        <taxon>Pseudomonadati</taxon>
        <taxon>Bacteroidota</taxon>
        <taxon>Cytophagia</taxon>
        <taxon>Cytophagales</taxon>
        <taxon>Spirosomataceae</taxon>
        <taxon>Dyadobacter</taxon>
    </lineage>
</organism>
<dbReference type="OrthoDB" id="9804907at2"/>
<accession>C6W629</accession>
<dbReference type="Proteomes" id="UP000002011">
    <property type="component" value="Chromosome"/>
</dbReference>
<evidence type="ECO:0000313" key="3">
    <source>
        <dbReference type="Proteomes" id="UP000002011"/>
    </source>
</evidence>
<feature type="domain" description="VOC" evidence="1">
    <location>
        <begin position="1"/>
        <end position="126"/>
    </location>
</feature>
<evidence type="ECO:0000313" key="2">
    <source>
        <dbReference type="EMBL" id="ACT92509.1"/>
    </source>
</evidence>
<dbReference type="SUPFAM" id="SSF54593">
    <property type="entry name" value="Glyoxalase/Bleomycin resistance protein/Dihydroxybiphenyl dioxygenase"/>
    <property type="match status" value="1"/>
</dbReference>
<dbReference type="eggNOG" id="COG0346">
    <property type="taxonomic scope" value="Bacteria"/>
</dbReference>
<dbReference type="HOGENOM" id="CLU_131565_1_0_10"/>
<dbReference type="RefSeq" id="WP_015810763.1">
    <property type="nucleotide sequence ID" value="NC_013037.1"/>
</dbReference>
<dbReference type="KEGG" id="dfe:Dfer_1260"/>
<dbReference type="InterPro" id="IPR029068">
    <property type="entry name" value="Glyas_Bleomycin-R_OHBP_Dase"/>
</dbReference>
<proteinExistence type="predicted"/>
<dbReference type="Pfam" id="PF00903">
    <property type="entry name" value="Glyoxalase"/>
    <property type="match status" value="1"/>
</dbReference>
<dbReference type="EMBL" id="CP001619">
    <property type="protein sequence ID" value="ACT92509.1"/>
    <property type="molecule type" value="Genomic_DNA"/>
</dbReference>
<sequence length="128" mass="14224">MLGQTKAFSGYSVDDLKKAEKFYGEILGIEVSQQNEMPVLHLKIHGGHDVILYEKPNHQPATFTVLNFPVDNVEETVKALKSKGVQFESYDFPGLKTDDDNIMRGNGPTIAWFTDPAGNILSVVQVEN</sequence>
<dbReference type="PROSITE" id="PS51819">
    <property type="entry name" value="VOC"/>
    <property type="match status" value="1"/>
</dbReference>
<dbReference type="InterPro" id="IPR004360">
    <property type="entry name" value="Glyas_Fos-R_dOase_dom"/>
</dbReference>